<dbReference type="AlphaFoldDB" id="E3LU60"/>
<name>E3LU60_CAERE</name>
<dbReference type="InterPro" id="IPR006874">
    <property type="entry name" value="DUF621"/>
</dbReference>
<sequence>MFITVFFFFYLPTLVLSDNRIIALEAEVPPNEKGSIYYLVITLFVMSIIASTLLTGAFLILLILPPHSGREN</sequence>
<evidence type="ECO:0000313" key="2">
    <source>
        <dbReference type="Proteomes" id="UP000008281"/>
    </source>
</evidence>
<dbReference type="Pfam" id="PF04789">
    <property type="entry name" value="DUF621"/>
    <property type="match status" value="1"/>
</dbReference>
<gene>
    <name evidence="1" type="ORF">CRE_31021</name>
</gene>
<accession>E3LU60</accession>
<dbReference type="PANTHER" id="PTHR31406:SF3">
    <property type="entry name" value="G-PROTEIN COUPLED RECEPTORS FAMILY 1 PROFILE DOMAIN-CONTAINING PROTEIN"/>
    <property type="match status" value="1"/>
</dbReference>
<proteinExistence type="predicted"/>
<dbReference type="EMBL" id="DS268415">
    <property type="protein sequence ID" value="EFP11237.1"/>
    <property type="molecule type" value="Genomic_DNA"/>
</dbReference>
<dbReference type="HOGENOM" id="CLU_2724647_0_0_1"/>
<organism evidence="2">
    <name type="scientific">Caenorhabditis remanei</name>
    <name type="common">Caenorhabditis vulgaris</name>
    <dbReference type="NCBI Taxonomy" id="31234"/>
    <lineage>
        <taxon>Eukaryota</taxon>
        <taxon>Metazoa</taxon>
        <taxon>Ecdysozoa</taxon>
        <taxon>Nematoda</taxon>
        <taxon>Chromadorea</taxon>
        <taxon>Rhabditida</taxon>
        <taxon>Rhabditina</taxon>
        <taxon>Rhabditomorpha</taxon>
        <taxon>Rhabditoidea</taxon>
        <taxon>Rhabditidae</taxon>
        <taxon>Peloderinae</taxon>
        <taxon>Caenorhabditis</taxon>
    </lineage>
</organism>
<protein>
    <submittedName>
        <fullName evidence="1">Uncharacterized protein</fullName>
    </submittedName>
</protein>
<reference evidence="1" key="1">
    <citation type="submission" date="2007-07" db="EMBL/GenBank/DDBJ databases">
        <title>PCAP assembly of the Caenorhabditis remanei genome.</title>
        <authorList>
            <consortium name="The Caenorhabditis remanei Sequencing Consortium"/>
            <person name="Wilson R.K."/>
        </authorList>
    </citation>
    <scope>NUCLEOTIDE SEQUENCE [LARGE SCALE GENOMIC DNA]</scope>
    <source>
        <strain evidence="1">PB4641</strain>
    </source>
</reference>
<dbReference type="PANTHER" id="PTHR31406">
    <property type="entry name" value="PROTEIN CBG06702-RELATED"/>
    <property type="match status" value="1"/>
</dbReference>
<dbReference type="Proteomes" id="UP000008281">
    <property type="component" value="Unassembled WGS sequence"/>
</dbReference>
<keyword evidence="2" id="KW-1185">Reference proteome</keyword>
<evidence type="ECO:0000313" key="1">
    <source>
        <dbReference type="EMBL" id="EFP11237.1"/>
    </source>
</evidence>